<keyword evidence="1" id="KW-0472">Membrane</keyword>
<feature type="transmembrane region" description="Helical" evidence="1">
    <location>
        <begin position="85"/>
        <end position="107"/>
    </location>
</feature>
<protein>
    <submittedName>
        <fullName evidence="2">Uncharacterized protein</fullName>
    </submittedName>
</protein>
<proteinExistence type="predicted"/>
<keyword evidence="3" id="KW-1185">Reference proteome</keyword>
<gene>
    <name evidence="2" type="ORF">CWE14_11585</name>
</gene>
<sequence>MTDYTYPSWKVFLIIMSSPAMGGAGIIVVSTAWDFIKKGEPVDGGVFFALLFMFSVVGFLIYCIPMLAISLLCVSLKMKGRLVNYLFTALLGGVTALFWVGVIFSGGKQIVDTDKPLFIQYYFFLAGFLSCLLTSWLAFPKVTKQSPKDGKSS</sequence>
<organism evidence="2 3">
    <name type="scientific">Aliidiomarina soli</name>
    <dbReference type="NCBI Taxonomy" id="1928574"/>
    <lineage>
        <taxon>Bacteria</taxon>
        <taxon>Pseudomonadati</taxon>
        <taxon>Pseudomonadota</taxon>
        <taxon>Gammaproteobacteria</taxon>
        <taxon>Alteromonadales</taxon>
        <taxon>Idiomarinaceae</taxon>
        <taxon>Aliidiomarina</taxon>
    </lineage>
</organism>
<keyword evidence="1" id="KW-1133">Transmembrane helix</keyword>
<evidence type="ECO:0000313" key="2">
    <source>
        <dbReference type="EMBL" id="RUO31130.1"/>
    </source>
</evidence>
<feature type="transmembrane region" description="Helical" evidence="1">
    <location>
        <begin position="119"/>
        <end position="139"/>
    </location>
</feature>
<dbReference type="AlphaFoldDB" id="A0A432WE76"/>
<dbReference type="EMBL" id="PIPO01000005">
    <property type="protein sequence ID" value="RUO31130.1"/>
    <property type="molecule type" value="Genomic_DNA"/>
</dbReference>
<comment type="caution">
    <text evidence="2">The sequence shown here is derived from an EMBL/GenBank/DDBJ whole genome shotgun (WGS) entry which is preliminary data.</text>
</comment>
<evidence type="ECO:0000256" key="1">
    <source>
        <dbReference type="SAM" id="Phobius"/>
    </source>
</evidence>
<reference evidence="2 3" key="1">
    <citation type="journal article" date="2011" name="Front. Microbiol.">
        <title>Genomic signatures of strain selection and enhancement in Bacillus atrophaeus var. globigii, a historical biowarfare simulant.</title>
        <authorList>
            <person name="Gibbons H.S."/>
            <person name="Broomall S.M."/>
            <person name="McNew L.A."/>
            <person name="Daligault H."/>
            <person name="Chapman C."/>
            <person name="Bruce D."/>
            <person name="Karavis M."/>
            <person name="Krepps M."/>
            <person name="McGregor P.A."/>
            <person name="Hong C."/>
            <person name="Park K.H."/>
            <person name="Akmal A."/>
            <person name="Feldman A."/>
            <person name="Lin J.S."/>
            <person name="Chang W.E."/>
            <person name="Higgs B.W."/>
            <person name="Demirev P."/>
            <person name="Lindquist J."/>
            <person name="Liem A."/>
            <person name="Fochler E."/>
            <person name="Read T.D."/>
            <person name="Tapia R."/>
            <person name="Johnson S."/>
            <person name="Bishop-Lilly K.A."/>
            <person name="Detter C."/>
            <person name="Han C."/>
            <person name="Sozhamannan S."/>
            <person name="Rosenzweig C.N."/>
            <person name="Skowronski E.W."/>
        </authorList>
    </citation>
    <scope>NUCLEOTIDE SEQUENCE [LARGE SCALE GENOMIC DNA]</scope>
    <source>
        <strain evidence="2 3">Y4G10-17</strain>
    </source>
</reference>
<feature type="transmembrane region" description="Helical" evidence="1">
    <location>
        <begin position="45"/>
        <end position="73"/>
    </location>
</feature>
<name>A0A432WE76_9GAMM</name>
<accession>A0A432WE76</accession>
<keyword evidence="1" id="KW-0812">Transmembrane</keyword>
<dbReference type="Proteomes" id="UP000287823">
    <property type="component" value="Unassembled WGS sequence"/>
</dbReference>
<feature type="transmembrane region" description="Helical" evidence="1">
    <location>
        <begin position="12"/>
        <end position="33"/>
    </location>
</feature>
<evidence type="ECO:0000313" key="3">
    <source>
        <dbReference type="Proteomes" id="UP000287823"/>
    </source>
</evidence>
<dbReference type="RefSeq" id="WP_126799509.1">
    <property type="nucleotide sequence ID" value="NZ_PIPO01000005.1"/>
</dbReference>